<evidence type="ECO:0000313" key="1">
    <source>
        <dbReference type="EMBL" id="TRM65219.1"/>
    </source>
</evidence>
<keyword evidence="2" id="KW-1185">Reference proteome</keyword>
<dbReference type="AlphaFoldDB" id="A0A550CKC6"/>
<name>A0A550CKC6_9AGAR</name>
<proteinExistence type="predicted"/>
<accession>A0A550CKC6</accession>
<gene>
    <name evidence="1" type="ORF">BD626DRAFT_488096</name>
</gene>
<comment type="caution">
    <text evidence="1">The sequence shown here is derived from an EMBL/GenBank/DDBJ whole genome shotgun (WGS) entry which is preliminary data.</text>
</comment>
<dbReference type="Proteomes" id="UP000320762">
    <property type="component" value="Unassembled WGS sequence"/>
</dbReference>
<dbReference type="EMBL" id="VDMD01000005">
    <property type="protein sequence ID" value="TRM65219.1"/>
    <property type="molecule type" value="Genomic_DNA"/>
</dbReference>
<sequence>MTQVMQLPLVDPRPRPGGKGDNLIVIRLICLRGDAFLFTSLPSTPTLRHERASFLPRKTPCIVTAKQLTSWSYLDLEHSGREISESGTLAAASRSEAALQRRASVWLVPFGLIMTRARQVPLPVMRHHLGKKRRRTFGQALRGAAHREGERIRYLAPKTAMVPVSATSIRLVWS</sequence>
<protein>
    <submittedName>
        <fullName evidence="1">Uncharacterized protein</fullName>
    </submittedName>
</protein>
<organism evidence="1 2">
    <name type="scientific">Schizophyllum amplum</name>
    <dbReference type="NCBI Taxonomy" id="97359"/>
    <lineage>
        <taxon>Eukaryota</taxon>
        <taxon>Fungi</taxon>
        <taxon>Dikarya</taxon>
        <taxon>Basidiomycota</taxon>
        <taxon>Agaricomycotina</taxon>
        <taxon>Agaricomycetes</taxon>
        <taxon>Agaricomycetidae</taxon>
        <taxon>Agaricales</taxon>
        <taxon>Schizophyllaceae</taxon>
        <taxon>Schizophyllum</taxon>
    </lineage>
</organism>
<evidence type="ECO:0000313" key="2">
    <source>
        <dbReference type="Proteomes" id="UP000320762"/>
    </source>
</evidence>
<reference evidence="1 2" key="1">
    <citation type="journal article" date="2019" name="New Phytol.">
        <title>Comparative genomics reveals unique wood-decay strategies and fruiting body development in the Schizophyllaceae.</title>
        <authorList>
            <person name="Almasi E."/>
            <person name="Sahu N."/>
            <person name="Krizsan K."/>
            <person name="Balint B."/>
            <person name="Kovacs G.M."/>
            <person name="Kiss B."/>
            <person name="Cseklye J."/>
            <person name="Drula E."/>
            <person name="Henrissat B."/>
            <person name="Nagy I."/>
            <person name="Chovatia M."/>
            <person name="Adam C."/>
            <person name="LaButti K."/>
            <person name="Lipzen A."/>
            <person name="Riley R."/>
            <person name="Grigoriev I.V."/>
            <person name="Nagy L.G."/>
        </authorList>
    </citation>
    <scope>NUCLEOTIDE SEQUENCE [LARGE SCALE GENOMIC DNA]</scope>
    <source>
        <strain evidence="1 2">NL-1724</strain>
    </source>
</reference>